<evidence type="ECO:0000259" key="1">
    <source>
        <dbReference type="Pfam" id="PF01408"/>
    </source>
</evidence>
<comment type="caution">
    <text evidence="3">The sequence shown here is derived from an EMBL/GenBank/DDBJ whole genome shotgun (WGS) entry which is preliminary data.</text>
</comment>
<proteinExistence type="predicted"/>
<keyword evidence="4" id="KW-1185">Reference proteome</keyword>
<dbReference type="EMBL" id="JAMPKK010000040">
    <property type="protein sequence ID" value="MEP0866283.1"/>
    <property type="molecule type" value="Genomic_DNA"/>
</dbReference>
<feature type="domain" description="GFO/IDH/MocA-like oxidoreductase" evidence="2">
    <location>
        <begin position="142"/>
        <end position="272"/>
    </location>
</feature>
<gene>
    <name evidence="3" type="ORF">NDI37_17625</name>
</gene>
<dbReference type="PANTHER" id="PTHR43377:SF6">
    <property type="entry name" value="GFO_IDH_MOCA-LIKE OXIDOREDUCTASE N-TERMINAL DOMAIN-CONTAINING PROTEIN"/>
    <property type="match status" value="1"/>
</dbReference>
<sequence>MADSLERIGVAVLGAGRWGVHLVRNFLAHPQARLVAVVDHSRDRLEAVKKRFELNSDVVLATEWSQVRLMPEVQAVVIATPASSHYNLIADALRLGYHVLAEKPLTLDPSESLQLCELAQQQQRQLFVDHTYLFHPAVERGKAVVLSGILGDLRYGYATRTHLGPVRFDVDALWDLAIHDIAIFNNWLSETPTQVQATGTVWLQEAESQIPNPQSNTPQSPLKKGGQNTSGLADLVWVTLTYPSGFQAFIHLCWLNPDKQRRLCVAGSEGTLIFDELQTETPLTIQHGRFEKTDSSPYTPVNQSLEVVSLEPGEPLGRVCDRFLLSIRQNQPSEISSGWVGIQLVQILSCLSESLQQGGRTVIVPQAIKN</sequence>
<protein>
    <submittedName>
        <fullName evidence="3">Gfo/Idh/MocA family oxidoreductase</fullName>
    </submittedName>
</protein>
<dbReference type="PANTHER" id="PTHR43377">
    <property type="entry name" value="BILIVERDIN REDUCTASE A"/>
    <property type="match status" value="1"/>
</dbReference>
<dbReference type="Proteomes" id="UP001442494">
    <property type="component" value="Unassembled WGS sequence"/>
</dbReference>
<dbReference type="Gene3D" id="3.30.360.10">
    <property type="entry name" value="Dihydrodipicolinate Reductase, domain 2"/>
    <property type="match status" value="1"/>
</dbReference>
<reference evidence="3 4" key="1">
    <citation type="submission" date="2022-04" db="EMBL/GenBank/DDBJ databases">
        <title>Positive selection, recombination, and allopatry shape intraspecific diversity of widespread and dominant cyanobacteria.</title>
        <authorList>
            <person name="Wei J."/>
            <person name="Shu W."/>
            <person name="Hu C."/>
        </authorList>
    </citation>
    <scope>NUCLEOTIDE SEQUENCE [LARGE SCALE GENOMIC DNA]</scope>
    <source>
        <strain evidence="3 4">GB2-A5</strain>
    </source>
</reference>
<dbReference type="Pfam" id="PF01408">
    <property type="entry name" value="GFO_IDH_MocA"/>
    <property type="match status" value="1"/>
</dbReference>
<evidence type="ECO:0000313" key="3">
    <source>
        <dbReference type="EMBL" id="MEP0866283.1"/>
    </source>
</evidence>
<name>A0ABV0JS43_9CYAN</name>
<feature type="domain" description="Gfo/Idh/MocA-like oxidoreductase N-terminal" evidence="1">
    <location>
        <begin position="8"/>
        <end position="130"/>
    </location>
</feature>
<evidence type="ECO:0000313" key="4">
    <source>
        <dbReference type="Proteomes" id="UP001442494"/>
    </source>
</evidence>
<dbReference type="SUPFAM" id="SSF55347">
    <property type="entry name" value="Glyceraldehyde-3-phosphate dehydrogenase-like, C-terminal domain"/>
    <property type="match status" value="1"/>
</dbReference>
<organism evidence="3 4">
    <name type="scientific">Funiculus sociatus GB2-A5</name>
    <dbReference type="NCBI Taxonomy" id="2933946"/>
    <lineage>
        <taxon>Bacteria</taxon>
        <taxon>Bacillati</taxon>
        <taxon>Cyanobacteriota</taxon>
        <taxon>Cyanophyceae</taxon>
        <taxon>Coleofasciculales</taxon>
        <taxon>Coleofasciculaceae</taxon>
        <taxon>Funiculus</taxon>
    </lineage>
</organism>
<evidence type="ECO:0000259" key="2">
    <source>
        <dbReference type="Pfam" id="PF22725"/>
    </source>
</evidence>
<dbReference type="InterPro" id="IPR051450">
    <property type="entry name" value="Gfo/Idh/MocA_Oxidoreductases"/>
</dbReference>
<dbReference type="Gene3D" id="3.40.50.720">
    <property type="entry name" value="NAD(P)-binding Rossmann-like Domain"/>
    <property type="match status" value="1"/>
</dbReference>
<dbReference type="Pfam" id="PF22725">
    <property type="entry name" value="GFO_IDH_MocA_C3"/>
    <property type="match status" value="1"/>
</dbReference>
<accession>A0ABV0JS43</accession>
<dbReference type="SUPFAM" id="SSF51735">
    <property type="entry name" value="NAD(P)-binding Rossmann-fold domains"/>
    <property type="match status" value="1"/>
</dbReference>
<dbReference type="RefSeq" id="WP_190422228.1">
    <property type="nucleotide sequence ID" value="NZ_JAMPKK010000040.1"/>
</dbReference>
<dbReference type="InterPro" id="IPR055170">
    <property type="entry name" value="GFO_IDH_MocA-like_dom"/>
</dbReference>
<dbReference type="InterPro" id="IPR000683">
    <property type="entry name" value="Gfo/Idh/MocA-like_OxRdtase_N"/>
</dbReference>
<dbReference type="InterPro" id="IPR036291">
    <property type="entry name" value="NAD(P)-bd_dom_sf"/>
</dbReference>